<dbReference type="EMBL" id="JAAXLS010000061">
    <property type="protein sequence ID" value="NKQ58630.1"/>
    <property type="molecule type" value="Genomic_DNA"/>
</dbReference>
<evidence type="ECO:0000256" key="1">
    <source>
        <dbReference type="SAM" id="MobiDB-lite"/>
    </source>
</evidence>
<evidence type="ECO:0000313" key="3">
    <source>
        <dbReference type="Proteomes" id="UP000715441"/>
    </source>
</evidence>
<feature type="compositionally biased region" description="Gly residues" evidence="1">
    <location>
        <begin position="1"/>
        <end position="11"/>
    </location>
</feature>
<reference evidence="2 3" key="1">
    <citation type="submission" date="2020-04" db="EMBL/GenBank/DDBJ databases">
        <title>Novel species.</title>
        <authorList>
            <person name="Teo W.F.A."/>
            <person name="Lipun K."/>
            <person name="Srisuk N."/>
            <person name="Duangmal K."/>
        </authorList>
    </citation>
    <scope>NUCLEOTIDE SEQUENCE [LARGE SCALE GENOMIC DNA]</scope>
    <source>
        <strain evidence="2 3">K13G38</strain>
    </source>
</reference>
<feature type="region of interest" description="Disordered" evidence="1">
    <location>
        <begin position="1"/>
        <end position="53"/>
    </location>
</feature>
<feature type="region of interest" description="Disordered" evidence="1">
    <location>
        <begin position="95"/>
        <end position="123"/>
    </location>
</feature>
<proteinExistence type="predicted"/>
<dbReference type="Proteomes" id="UP000715441">
    <property type="component" value="Unassembled WGS sequence"/>
</dbReference>
<name>A0ABX1JJJ2_9PSEU</name>
<gene>
    <name evidence="2" type="ORF">HFP15_37885</name>
</gene>
<keyword evidence="3" id="KW-1185">Reference proteome</keyword>
<accession>A0ABX1JJJ2</accession>
<protein>
    <submittedName>
        <fullName evidence="2">Uncharacterized protein</fullName>
    </submittedName>
</protein>
<organism evidence="2 3">
    <name type="scientific">Amycolatopsis acididurans</name>
    <dbReference type="NCBI Taxonomy" id="2724524"/>
    <lineage>
        <taxon>Bacteria</taxon>
        <taxon>Bacillati</taxon>
        <taxon>Actinomycetota</taxon>
        <taxon>Actinomycetes</taxon>
        <taxon>Pseudonocardiales</taxon>
        <taxon>Pseudonocardiaceae</taxon>
        <taxon>Amycolatopsis</taxon>
    </lineage>
</organism>
<comment type="caution">
    <text evidence="2">The sequence shown here is derived from an EMBL/GenBank/DDBJ whole genome shotgun (WGS) entry which is preliminary data.</text>
</comment>
<dbReference type="RefSeq" id="WP_168522650.1">
    <property type="nucleotide sequence ID" value="NZ_JAAXLS010000061.1"/>
</dbReference>
<evidence type="ECO:0000313" key="2">
    <source>
        <dbReference type="EMBL" id="NKQ58630.1"/>
    </source>
</evidence>
<sequence>MQTGAGGGTGEKGPATLGGRRGEVVGERFAGGTGGIRRFDRQIPAGQVDGDTRGTQHLLADRTDMPQCHRLARPVMTTHHPVFVATFRWSTSNAITVPSRRSGQGPPSERGRVAPATFAPGQR</sequence>